<name>A0A4R7JY06_9GAMM</name>
<dbReference type="EC" id="2.7.7.65" evidence="2"/>
<feature type="transmembrane region" description="Helical" evidence="4">
    <location>
        <begin position="216"/>
        <end position="239"/>
    </location>
</feature>
<dbReference type="Proteomes" id="UP000295830">
    <property type="component" value="Unassembled WGS sequence"/>
</dbReference>
<evidence type="ECO:0000259" key="6">
    <source>
        <dbReference type="PROSITE" id="PS50887"/>
    </source>
</evidence>
<keyword evidence="8" id="KW-1185">Reference proteome</keyword>
<dbReference type="SUPFAM" id="SSF55073">
    <property type="entry name" value="Nucleotide cyclase"/>
    <property type="match status" value="1"/>
</dbReference>
<feature type="domain" description="GGDEF" evidence="6">
    <location>
        <begin position="468"/>
        <end position="603"/>
    </location>
</feature>
<dbReference type="CDD" id="cd01949">
    <property type="entry name" value="GGDEF"/>
    <property type="match status" value="1"/>
</dbReference>
<evidence type="ECO:0000256" key="4">
    <source>
        <dbReference type="SAM" id="Phobius"/>
    </source>
</evidence>
<dbReference type="Pfam" id="PF07696">
    <property type="entry name" value="7TMR-DISMED2"/>
    <property type="match status" value="1"/>
</dbReference>
<dbReference type="Pfam" id="PF00990">
    <property type="entry name" value="GGDEF"/>
    <property type="match status" value="1"/>
</dbReference>
<dbReference type="Gene3D" id="3.30.70.270">
    <property type="match status" value="1"/>
</dbReference>
<dbReference type="Gene3D" id="2.60.40.2380">
    <property type="match status" value="1"/>
</dbReference>
<dbReference type="PROSITE" id="PS50887">
    <property type="entry name" value="GGDEF"/>
    <property type="match status" value="1"/>
</dbReference>
<feature type="transmembrane region" description="Helical" evidence="4">
    <location>
        <begin position="284"/>
        <end position="302"/>
    </location>
</feature>
<keyword evidence="4" id="KW-0472">Membrane</keyword>
<keyword evidence="4" id="KW-0812">Transmembrane</keyword>
<feature type="transmembrane region" description="Helical" evidence="4">
    <location>
        <begin position="188"/>
        <end position="209"/>
    </location>
</feature>
<accession>A0A4R7JY06</accession>
<dbReference type="NCBIfam" id="TIGR00254">
    <property type="entry name" value="GGDEF"/>
    <property type="match status" value="1"/>
</dbReference>
<comment type="cofactor">
    <cofactor evidence="1">
        <name>Mg(2+)</name>
        <dbReference type="ChEBI" id="CHEBI:18420"/>
    </cofactor>
</comment>
<evidence type="ECO:0000256" key="1">
    <source>
        <dbReference type="ARBA" id="ARBA00001946"/>
    </source>
</evidence>
<dbReference type="GO" id="GO:1902201">
    <property type="term" value="P:negative regulation of bacterial-type flagellum-dependent cell motility"/>
    <property type="evidence" value="ECO:0007669"/>
    <property type="project" value="TreeGrafter"/>
</dbReference>
<feature type="transmembrane region" description="Helical" evidence="4">
    <location>
        <begin position="251"/>
        <end position="272"/>
    </location>
</feature>
<gene>
    <name evidence="7" type="ORF">DES49_1205</name>
</gene>
<dbReference type="InterPro" id="IPR050469">
    <property type="entry name" value="Diguanylate_Cyclase"/>
</dbReference>
<feature type="transmembrane region" description="Helical" evidence="4">
    <location>
        <begin position="370"/>
        <end position="388"/>
    </location>
</feature>
<dbReference type="AlphaFoldDB" id="A0A4R7JY06"/>
<organism evidence="7 8">
    <name type="scientific">Halospina denitrificans</name>
    <dbReference type="NCBI Taxonomy" id="332522"/>
    <lineage>
        <taxon>Bacteria</taxon>
        <taxon>Pseudomonadati</taxon>
        <taxon>Pseudomonadota</taxon>
        <taxon>Gammaproteobacteria</taxon>
        <taxon>Halospina</taxon>
    </lineage>
</organism>
<evidence type="ECO:0000313" key="7">
    <source>
        <dbReference type="EMBL" id="TDT43391.1"/>
    </source>
</evidence>
<dbReference type="SMART" id="SM00267">
    <property type="entry name" value="GGDEF"/>
    <property type="match status" value="1"/>
</dbReference>
<evidence type="ECO:0000313" key="8">
    <source>
        <dbReference type="Proteomes" id="UP000295830"/>
    </source>
</evidence>
<dbReference type="EMBL" id="SOAX01000002">
    <property type="protein sequence ID" value="TDT43391.1"/>
    <property type="molecule type" value="Genomic_DNA"/>
</dbReference>
<dbReference type="GO" id="GO:0043709">
    <property type="term" value="P:cell adhesion involved in single-species biofilm formation"/>
    <property type="evidence" value="ECO:0007669"/>
    <property type="project" value="TreeGrafter"/>
</dbReference>
<dbReference type="Pfam" id="PF07695">
    <property type="entry name" value="7TMR-DISM_7TM"/>
    <property type="match status" value="1"/>
</dbReference>
<dbReference type="InterPro" id="IPR043128">
    <property type="entry name" value="Rev_trsase/Diguanyl_cyclase"/>
</dbReference>
<reference evidence="7 8" key="1">
    <citation type="submission" date="2019-03" db="EMBL/GenBank/DDBJ databases">
        <title>Genomic Encyclopedia of Type Strains, Phase IV (KMG-IV): sequencing the most valuable type-strain genomes for metagenomic binning, comparative biology and taxonomic classification.</title>
        <authorList>
            <person name="Goeker M."/>
        </authorList>
    </citation>
    <scope>NUCLEOTIDE SEQUENCE [LARGE SCALE GENOMIC DNA]</scope>
    <source>
        <strain evidence="7 8">DSM 15505</strain>
    </source>
</reference>
<feature type="chain" id="PRO_5020194051" description="diguanylate cyclase" evidence="5">
    <location>
        <begin position="31"/>
        <end position="607"/>
    </location>
</feature>
<dbReference type="InterPro" id="IPR011623">
    <property type="entry name" value="7TMR_DISM_rcpt_extracell_dom1"/>
</dbReference>
<dbReference type="PANTHER" id="PTHR45138">
    <property type="entry name" value="REGULATORY COMPONENTS OF SENSORY TRANSDUCTION SYSTEM"/>
    <property type="match status" value="1"/>
</dbReference>
<comment type="caution">
    <text evidence="7">The sequence shown here is derived from an EMBL/GenBank/DDBJ whole genome shotgun (WGS) entry which is preliminary data.</text>
</comment>
<keyword evidence="4" id="KW-1133">Transmembrane helix</keyword>
<sequence length="607" mass="68142">MKPLRQSGPNVSAIIICMLVMVLTASSVTAADLQNVYQMPLNSHIEFLEDPSTNRDLSSVRHRDDWQQQGEGAFNQGYSDSAWWLRFTLTNDADTGIERLLSLEYPVLGDVQVHVVSDRNDRQFHQLGHNYPYNQRPVDHRFFVIPLEWQPGETLSVYMRVRSQTSVQVPATLWERDTFRSHDMTANILQGIYFGAFLVIAVYNLLLYFALGERNYLYYVGFVMSMALLMASLTGYGFRHLWPGATVWNDQAILVFISGILGFAGLFIRRFLELSRISVMLDRLALAFVVVSAVCVVLAFYLSYFTLIAVLIPLVVAGCIFAFLGGIYAWGQGQATAKYFVMAWTFILAGGSILALSKGGVLPSNFFTDHAAQLGSMIEVVLLSFALAQRINVERQLRYQAQSETLETARRLNRELEERVQERTQELEKLNEKLNELSVTDELTGLRNRRFLDQQLEQEVGRAWRSGSSLAVAMLDIDHFKPVNDTYGHQVGDACLRMVGEILRGSLRSPSDTGARYGGEEFALILPDTDCEEALAVVERVRARIHATRVESDGVVLELTLSAGVTAHPVNESVTPDQFLVEADEALYRAKETGRNRVCAYGDQAQS</sequence>
<protein>
    <recommendedName>
        <fullName evidence="2">diguanylate cyclase</fullName>
        <ecNumber evidence="2">2.7.7.65</ecNumber>
    </recommendedName>
</protein>
<dbReference type="OrthoDB" id="9803824at2"/>
<keyword evidence="3" id="KW-0175">Coiled coil</keyword>
<proteinExistence type="predicted"/>
<dbReference type="PANTHER" id="PTHR45138:SF24">
    <property type="entry name" value="DIGUANYLATE CYCLASE DGCC-RELATED"/>
    <property type="match status" value="1"/>
</dbReference>
<evidence type="ECO:0000256" key="5">
    <source>
        <dbReference type="SAM" id="SignalP"/>
    </source>
</evidence>
<dbReference type="InterPro" id="IPR011622">
    <property type="entry name" value="7TMR_DISM_rcpt_extracell_dom2"/>
</dbReference>
<feature type="coiled-coil region" evidence="3">
    <location>
        <begin position="399"/>
        <end position="440"/>
    </location>
</feature>
<feature type="signal peptide" evidence="5">
    <location>
        <begin position="1"/>
        <end position="30"/>
    </location>
</feature>
<evidence type="ECO:0000256" key="3">
    <source>
        <dbReference type="SAM" id="Coils"/>
    </source>
</evidence>
<feature type="transmembrane region" description="Helical" evidence="4">
    <location>
        <begin position="339"/>
        <end position="358"/>
    </location>
</feature>
<evidence type="ECO:0000256" key="2">
    <source>
        <dbReference type="ARBA" id="ARBA00012528"/>
    </source>
</evidence>
<feature type="transmembrane region" description="Helical" evidence="4">
    <location>
        <begin position="308"/>
        <end position="330"/>
    </location>
</feature>
<dbReference type="GO" id="GO:0052621">
    <property type="term" value="F:diguanylate cyclase activity"/>
    <property type="evidence" value="ECO:0007669"/>
    <property type="project" value="UniProtKB-EC"/>
</dbReference>
<dbReference type="InterPro" id="IPR000160">
    <property type="entry name" value="GGDEF_dom"/>
</dbReference>
<dbReference type="GO" id="GO:0005886">
    <property type="term" value="C:plasma membrane"/>
    <property type="evidence" value="ECO:0007669"/>
    <property type="project" value="TreeGrafter"/>
</dbReference>
<dbReference type="InterPro" id="IPR029787">
    <property type="entry name" value="Nucleotide_cyclase"/>
</dbReference>
<keyword evidence="5" id="KW-0732">Signal</keyword>
<dbReference type="FunFam" id="3.30.70.270:FF:000001">
    <property type="entry name" value="Diguanylate cyclase domain protein"/>
    <property type="match status" value="1"/>
</dbReference>